<name>A0ABW5CA10_9PROT</name>
<dbReference type="Proteomes" id="UP001597296">
    <property type="component" value="Unassembled WGS sequence"/>
</dbReference>
<reference evidence="3" key="1">
    <citation type="journal article" date="2019" name="Int. J. Syst. Evol. Microbiol.">
        <title>The Global Catalogue of Microorganisms (GCM) 10K type strain sequencing project: providing services to taxonomists for standard genome sequencing and annotation.</title>
        <authorList>
            <consortium name="The Broad Institute Genomics Platform"/>
            <consortium name="The Broad Institute Genome Sequencing Center for Infectious Disease"/>
            <person name="Wu L."/>
            <person name="Ma J."/>
        </authorList>
    </citation>
    <scope>NUCLEOTIDE SEQUENCE [LARGE SCALE GENOMIC DNA]</scope>
    <source>
        <strain evidence="3">KCTC 15012</strain>
    </source>
</reference>
<keyword evidence="2" id="KW-0378">Hydrolase</keyword>
<feature type="domain" description="HNH nuclease" evidence="1">
    <location>
        <begin position="155"/>
        <end position="207"/>
    </location>
</feature>
<evidence type="ECO:0000313" key="2">
    <source>
        <dbReference type="EMBL" id="MFD2233202.1"/>
    </source>
</evidence>
<dbReference type="InterPro" id="IPR003615">
    <property type="entry name" value="HNH_nuc"/>
</dbReference>
<keyword evidence="2" id="KW-0255">Endonuclease</keyword>
<evidence type="ECO:0000313" key="3">
    <source>
        <dbReference type="Proteomes" id="UP001597296"/>
    </source>
</evidence>
<dbReference type="RefSeq" id="WP_377314983.1">
    <property type="nucleotide sequence ID" value="NZ_JBHUIY010000007.1"/>
</dbReference>
<keyword evidence="3" id="KW-1185">Reference proteome</keyword>
<dbReference type="EMBL" id="JBHUIY010000007">
    <property type="protein sequence ID" value="MFD2233202.1"/>
    <property type="molecule type" value="Genomic_DNA"/>
</dbReference>
<keyword evidence="2" id="KW-0540">Nuclease</keyword>
<protein>
    <submittedName>
        <fullName evidence="2">HNH endonuclease</fullName>
    </submittedName>
</protein>
<accession>A0ABW5CA10</accession>
<dbReference type="Pfam" id="PF13391">
    <property type="entry name" value="HNH_2"/>
    <property type="match status" value="1"/>
</dbReference>
<comment type="caution">
    <text evidence="2">The sequence shown here is derived from an EMBL/GenBank/DDBJ whole genome shotgun (WGS) entry which is preliminary data.</text>
</comment>
<proteinExistence type="predicted"/>
<organism evidence="2 3">
    <name type="scientific">Phaeospirillum tilakii</name>
    <dbReference type="NCBI Taxonomy" id="741673"/>
    <lineage>
        <taxon>Bacteria</taxon>
        <taxon>Pseudomonadati</taxon>
        <taxon>Pseudomonadota</taxon>
        <taxon>Alphaproteobacteria</taxon>
        <taxon>Rhodospirillales</taxon>
        <taxon>Rhodospirillaceae</taxon>
        <taxon>Phaeospirillum</taxon>
    </lineage>
</organism>
<gene>
    <name evidence="2" type="ORF">ACFSNB_05235</name>
</gene>
<evidence type="ECO:0000259" key="1">
    <source>
        <dbReference type="Pfam" id="PF13391"/>
    </source>
</evidence>
<sequence>MTPENPPGFVVRTEAQKAAFDNGFRLERGITGGWLGFASTTVQGDIWIAGISKHGPWLLALEHTGVIAELTDLSRAVGVPSPGAAAFLLPTTTSLDAALNHVYRLASSLPDLPLRQFKARTMSLPQSTEAERLVIQRVGQDIFRAALIEYWGGRCPLSGVTDGRLLRASHIKPWAACETDAERLDVHNGLLLAAHLDAAFDAGLISFADDGTILFAATFSLADRTALAIDEGWTLPGITFDHQRYLAWHRCLHLAEPKR</sequence>
<dbReference type="GO" id="GO:0004519">
    <property type="term" value="F:endonuclease activity"/>
    <property type="evidence" value="ECO:0007669"/>
    <property type="project" value="UniProtKB-KW"/>
</dbReference>